<evidence type="ECO:0000256" key="3">
    <source>
        <dbReference type="ARBA" id="ARBA00022737"/>
    </source>
</evidence>
<dbReference type="PROSITE" id="PS00678">
    <property type="entry name" value="WD_REPEATS_1"/>
    <property type="match status" value="2"/>
</dbReference>
<keyword evidence="9" id="KW-1185">Reference proteome</keyword>
<dbReference type="GO" id="GO:0003714">
    <property type="term" value="F:transcription corepressor activity"/>
    <property type="evidence" value="ECO:0007669"/>
    <property type="project" value="InterPro"/>
</dbReference>
<gene>
    <name evidence="8" type="ORF">F5878DRAFT_599592</name>
</gene>
<dbReference type="Gene3D" id="2.130.10.10">
    <property type="entry name" value="YVTN repeat-like/Quinoprotein amine dehydrogenase"/>
    <property type="match status" value="1"/>
</dbReference>
<dbReference type="PROSITE" id="PS50294">
    <property type="entry name" value="WD_REPEATS_REGION"/>
    <property type="match status" value="5"/>
</dbReference>
<organism evidence="8 9">
    <name type="scientific">Lentinula raphanica</name>
    <dbReference type="NCBI Taxonomy" id="153919"/>
    <lineage>
        <taxon>Eukaryota</taxon>
        <taxon>Fungi</taxon>
        <taxon>Dikarya</taxon>
        <taxon>Basidiomycota</taxon>
        <taxon>Agaricomycotina</taxon>
        <taxon>Agaricomycetes</taxon>
        <taxon>Agaricomycetidae</taxon>
        <taxon>Agaricales</taxon>
        <taxon>Marasmiineae</taxon>
        <taxon>Omphalotaceae</taxon>
        <taxon>Lentinula</taxon>
    </lineage>
</organism>
<dbReference type="InterPro" id="IPR036322">
    <property type="entry name" value="WD40_repeat_dom_sf"/>
</dbReference>
<dbReference type="Pfam" id="PF00400">
    <property type="entry name" value="WD40"/>
    <property type="match status" value="4"/>
</dbReference>
<keyword evidence="3" id="KW-0677">Repeat</keyword>
<protein>
    <submittedName>
        <fullName evidence="8">WD40-repeat-containing domain protein</fullName>
    </submittedName>
</protein>
<dbReference type="PROSITE" id="PS50896">
    <property type="entry name" value="LISH"/>
    <property type="match status" value="1"/>
</dbReference>
<name>A0AA38PMR4_9AGAR</name>
<dbReference type="CDD" id="cd00200">
    <property type="entry name" value="WD40"/>
    <property type="match status" value="1"/>
</dbReference>
<dbReference type="InterPro" id="IPR020472">
    <property type="entry name" value="WD40_PAC1"/>
</dbReference>
<dbReference type="PANTHER" id="PTHR22846:SF2">
    <property type="entry name" value="F-BOX-LIKE_WD REPEAT-CONTAINING PROTEIN EBI"/>
    <property type="match status" value="1"/>
</dbReference>
<feature type="compositionally biased region" description="Basic and acidic residues" evidence="6">
    <location>
        <begin position="156"/>
        <end position="167"/>
    </location>
</feature>
<dbReference type="InterPro" id="IPR024977">
    <property type="entry name" value="Apc4-like_WD40_dom"/>
</dbReference>
<dbReference type="Gene3D" id="1.20.960.30">
    <property type="match status" value="1"/>
</dbReference>
<dbReference type="EMBL" id="MU805938">
    <property type="protein sequence ID" value="KAJ3845331.1"/>
    <property type="molecule type" value="Genomic_DNA"/>
</dbReference>
<dbReference type="PRINTS" id="PR00320">
    <property type="entry name" value="GPROTEINBRPT"/>
</dbReference>
<feature type="repeat" description="WD" evidence="5">
    <location>
        <begin position="288"/>
        <end position="329"/>
    </location>
</feature>
<dbReference type="SMART" id="SM00320">
    <property type="entry name" value="WD40"/>
    <property type="match status" value="7"/>
</dbReference>
<keyword evidence="2 5" id="KW-0853">WD repeat</keyword>
<evidence type="ECO:0000313" key="9">
    <source>
        <dbReference type="Proteomes" id="UP001163846"/>
    </source>
</evidence>
<comment type="caution">
    <text evidence="8">The sequence shown here is derived from an EMBL/GenBank/DDBJ whole genome shotgun (WGS) entry which is preliminary data.</text>
</comment>
<evidence type="ECO:0000256" key="5">
    <source>
        <dbReference type="PROSITE-ProRule" id="PRU00221"/>
    </source>
</evidence>
<dbReference type="AlphaFoldDB" id="A0AA38PMR4"/>
<feature type="repeat" description="WD" evidence="5">
    <location>
        <begin position="479"/>
        <end position="520"/>
    </location>
</feature>
<dbReference type="PROSITE" id="PS50082">
    <property type="entry name" value="WD_REPEATS_2"/>
    <property type="match status" value="5"/>
</dbReference>
<dbReference type="SMART" id="SM00667">
    <property type="entry name" value="LisH"/>
    <property type="match status" value="1"/>
</dbReference>
<dbReference type="InterPro" id="IPR045183">
    <property type="entry name" value="Ebi-like"/>
</dbReference>
<sequence length="572" mass="63285">MSTISITSDEINRLIYAYLRDSGFEHSAYTLVKESQLERSPVFRKHVPRGELVELLSKSLLYNEVECHFQGGESAIKCKAVFSLLEPHTCSPNAPPSHNFVTPYAPPMMMVPPPMQSISVIPDTARRKISPLPRSTASIEKRARKNSNDMDVDIPVETKQKTPESSKKHSSKPKKLLQGPVDDITDPSAITLMSGHTTEVFVCAFNPVKYNLLASGSKDAVVKIWTLPETTNESAQVTDPITIDSFSQTEAADLTCLSWSPDGTLLAIASYDSKLRICDTAGKMYFESDAHKGPIFTTRFSPSGRWLLTASLDGSSCLWDVAGRKLHRQYHAHKDCCLDVDWLNDTMFASCGADRQVHIFSVDEERFIKTFGGHTDEINQIKSNPSGTRLASCSDDMTTRIWDVSKISASTPSEADAIPGLGGSENTDQVTILEGHKHSVSTIGWYQPPGTENELIATGSFDGATRLWDSVTGRCLHAFADHKRPVYALDISPSNHWLTTGGGDGWLHVYDLKTQTKIWSWFAGAERPGVFEIDWQTHKSHSIDRIAMALECRLVGVIDLHRVPAFINSKNS</sequence>
<reference evidence="8" key="1">
    <citation type="submission" date="2022-08" db="EMBL/GenBank/DDBJ databases">
        <authorList>
            <consortium name="DOE Joint Genome Institute"/>
            <person name="Min B."/>
            <person name="Riley R."/>
            <person name="Sierra-Patev S."/>
            <person name="Naranjo-Ortiz M."/>
            <person name="Looney B."/>
            <person name="Konkel Z."/>
            <person name="Slot J.C."/>
            <person name="Sakamoto Y."/>
            <person name="Steenwyk J.L."/>
            <person name="Rokas A."/>
            <person name="Carro J."/>
            <person name="Camarero S."/>
            <person name="Ferreira P."/>
            <person name="Molpeceres G."/>
            <person name="Ruiz-Duenas F.J."/>
            <person name="Serrano A."/>
            <person name="Henrissat B."/>
            <person name="Drula E."/>
            <person name="Hughes K.W."/>
            <person name="Mata J.L."/>
            <person name="Ishikawa N.K."/>
            <person name="Vargas-Isla R."/>
            <person name="Ushijima S."/>
            <person name="Smith C.A."/>
            <person name="Ahrendt S."/>
            <person name="Andreopoulos W."/>
            <person name="He G."/>
            <person name="Labutti K."/>
            <person name="Lipzen A."/>
            <person name="Ng V."/>
            <person name="Sandor L."/>
            <person name="Barry K."/>
            <person name="Martinez A.T."/>
            <person name="Xiao Y."/>
            <person name="Gibbons J.G."/>
            <person name="Terashima K."/>
            <person name="Hibbett D.S."/>
            <person name="Grigoriev I.V."/>
        </authorList>
    </citation>
    <scope>NUCLEOTIDE SEQUENCE</scope>
    <source>
        <strain evidence="8">TFB9207</strain>
    </source>
</reference>
<evidence type="ECO:0000256" key="6">
    <source>
        <dbReference type="SAM" id="MobiDB-lite"/>
    </source>
</evidence>
<feature type="repeat" description="WD" evidence="5">
    <location>
        <begin position="371"/>
        <end position="405"/>
    </location>
</feature>
<dbReference type="InterPro" id="IPR019775">
    <property type="entry name" value="WD40_repeat_CS"/>
</dbReference>
<evidence type="ECO:0000256" key="2">
    <source>
        <dbReference type="ARBA" id="ARBA00022574"/>
    </source>
</evidence>
<dbReference type="Pfam" id="PF08513">
    <property type="entry name" value="LisH"/>
    <property type="match status" value="1"/>
</dbReference>
<feature type="repeat" description="WD" evidence="5">
    <location>
        <begin position="433"/>
        <end position="478"/>
    </location>
</feature>
<feature type="domain" description="Anaphase-promoting complex subunit 4-like WD40" evidence="7">
    <location>
        <begin position="257"/>
        <end position="342"/>
    </location>
</feature>
<keyword evidence="4" id="KW-0539">Nucleus</keyword>
<feature type="region of interest" description="Disordered" evidence="6">
    <location>
        <begin position="127"/>
        <end position="181"/>
    </location>
</feature>
<proteinExistence type="predicted"/>
<dbReference type="SUPFAM" id="SSF50978">
    <property type="entry name" value="WD40 repeat-like"/>
    <property type="match status" value="2"/>
</dbReference>
<dbReference type="InterPro" id="IPR006594">
    <property type="entry name" value="LisH"/>
</dbReference>
<feature type="repeat" description="WD" evidence="5">
    <location>
        <begin position="193"/>
        <end position="235"/>
    </location>
</feature>
<dbReference type="GO" id="GO:0006357">
    <property type="term" value="P:regulation of transcription by RNA polymerase II"/>
    <property type="evidence" value="ECO:0007669"/>
    <property type="project" value="TreeGrafter"/>
</dbReference>
<evidence type="ECO:0000259" key="7">
    <source>
        <dbReference type="Pfam" id="PF12894"/>
    </source>
</evidence>
<dbReference type="Proteomes" id="UP001163846">
    <property type="component" value="Unassembled WGS sequence"/>
</dbReference>
<dbReference type="GO" id="GO:0000118">
    <property type="term" value="C:histone deacetylase complex"/>
    <property type="evidence" value="ECO:0007669"/>
    <property type="project" value="TreeGrafter"/>
</dbReference>
<evidence type="ECO:0000313" key="8">
    <source>
        <dbReference type="EMBL" id="KAJ3845331.1"/>
    </source>
</evidence>
<dbReference type="Pfam" id="PF12894">
    <property type="entry name" value="ANAPC4_WD40"/>
    <property type="match status" value="1"/>
</dbReference>
<dbReference type="InterPro" id="IPR015943">
    <property type="entry name" value="WD40/YVTN_repeat-like_dom_sf"/>
</dbReference>
<comment type="subcellular location">
    <subcellularLocation>
        <location evidence="1">Nucleus</location>
    </subcellularLocation>
</comment>
<evidence type="ECO:0000256" key="4">
    <source>
        <dbReference type="ARBA" id="ARBA00023242"/>
    </source>
</evidence>
<evidence type="ECO:0000256" key="1">
    <source>
        <dbReference type="ARBA" id="ARBA00004123"/>
    </source>
</evidence>
<accession>A0AA38PMR4</accession>
<dbReference type="InterPro" id="IPR001680">
    <property type="entry name" value="WD40_rpt"/>
</dbReference>
<dbReference type="PANTHER" id="PTHR22846">
    <property type="entry name" value="WD40 REPEAT PROTEIN"/>
    <property type="match status" value="1"/>
</dbReference>